<evidence type="ECO:0000313" key="2">
    <source>
        <dbReference type="Proteomes" id="UP000814140"/>
    </source>
</evidence>
<sequence length="281" mass="32032">MDAPAGIAASGSTEMDCYIARLSQQVLLKIFSYLPMFSRREQEDCTPVQVPTGIAIYQVSQLWRRVILEAPELWTTIPLHMPHWAVCALLYSRDAAISVHVDFGRVRHSAAYRKTVKHALHHLHRVRELSFTWSAESLRASEFTLNPSYVIHVQEITEMLNQFEAPLLKSFIFADLPVYMQGLPDDIFREGPLPRLRHLCLSHVDILTTSALFRAPLDSLQLTACAVVTEDEDEDEDTDEEEEEEGEHDPLFLDSRSHLENILDVLRALPTLRHSQYAICG</sequence>
<name>A0ACB8SX04_9AGAM</name>
<reference evidence="1" key="2">
    <citation type="journal article" date="2022" name="New Phytol.">
        <title>Evolutionary transition to the ectomycorrhizal habit in the genomes of a hyperdiverse lineage of mushroom-forming fungi.</title>
        <authorList>
            <person name="Looney B."/>
            <person name="Miyauchi S."/>
            <person name="Morin E."/>
            <person name="Drula E."/>
            <person name="Courty P.E."/>
            <person name="Kohler A."/>
            <person name="Kuo A."/>
            <person name="LaButti K."/>
            <person name="Pangilinan J."/>
            <person name="Lipzen A."/>
            <person name="Riley R."/>
            <person name="Andreopoulos W."/>
            <person name="He G."/>
            <person name="Johnson J."/>
            <person name="Nolan M."/>
            <person name="Tritt A."/>
            <person name="Barry K.W."/>
            <person name="Grigoriev I.V."/>
            <person name="Nagy L.G."/>
            <person name="Hibbett D."/>
            <person name="Henrissat B."/>
            <person name="Matheny P.B."/>
            <person name="Labbe J."/>
            <person name="Martin F.M."/>
        </authorList>
    </citation>
    <scope>NUCLEOTIDE SEQUENCE</scope>
    <source>
        <strain evidence="1">HHB10654</strain>
    </source>
</reference>
<comment type="caution">
    <text evidence="1">The sequence shown here is derived from an EMBL/GenBank/DDBJ whole genome shotgun (WGS) entry which is preliminary data.</text>
</comment>
<dbReference type="EMBL" id="MU277220">
    <property type="protein sequence ID" value="KAI0060216.1"/>
    <property type="molecule type" value="Genomic_DNA"/>
</dbReference>
<evidence type="ECO:0000313" key="1">
    <source>
        <dbReference type="EMBL" id="KAI0060216.1"/>
    </source>
</evidence>
<organism evidence="1 2">
    <name type="scientific">Artomyces pyxidatus</name>
    <dbReference type="NCBI Taxonomy" id="48021"/>
    <lineage>
        <taxon>Eukaryota</taxon>
        <taxon>Fungi</taxon>
        <taxon>Dikarya</taxon>
        <taxon>Basidiomycota</taxon>
        <taxon>Agaricomycotina</taxon>
        <taxon>Agaricomycetes</taxon>
        <taxon>Russulales</taxon>
        <taxon>Auriscalpiaceae</taxon>
        <taxon>Artomyces</taxon>
    </lineage>
</organism>
<dbReference type="Proteomes" id="UP000814140">
    <property type="component" value="Unassembled WGS sequence"/>
</dbReference>
<gene>
    <name evidence="1" type="ORF">BV25DRAFT_968452</name>
</gene>
<proteinExistence type="predicted"/>
<accession>A0ACB8SX04</accession>
<keyword evidence="2" id="KW-1185">Reference proteome</keyword>
<reference evidence="1" key="1">
    <citation type="submission" date="2021-03" db="EMBL/GenBank/DDBJ databases">
        <authorList>
            <consortium name="DOE Joint Genome Institute"/>
            <person name="Ahrendt S."/>
            <person name="Looney B.P."/>
            <person name="Miyauchi S."/>
            <person name="Morin E."/>
            <person name="Drula E."/>
            <person name="Courty P.E."/>
            <person name="Chicoki N."/>
            <person name="Fauchery L."/>
            <person name="Kohler A."/>
            <person name="Kuo A."/>
            <person name="Labutti K."/>
            <person name="Pangilinan J."/>
            <person name="Lipzen A."/>
            <person name="Riley R."/>
            <person name="Andreopoulos W."/>
            <person name="He G."/>
            <person name="Johnson J."/>
            <person name="Barry K.W."/>
            <person name="Grigoriev I.V."/>
            <person name="Nagy L."/>
            <person name="Hibbett D."/>
            <person name="Henrissat B."/>
            <person name="Matheny P.B."/>
            <person name="Labbe J."/>
            <person name="Martin F."/>
        </authorList>
    </citation>
    <scope>NUCLEOTIDE SEQUENCE</scope>
    <source>
        <strain evidence="1">HHB10654</strain>
    </source>
</reference>
<protein>
    <submittedName>
        <fullName evidence="1">Uncharacterized protein</fullName>
    </submittedName>
</protein>